<dbReference type="EMBL" id="ASHM01015777">
    <property type="protein sequence ID" value="PNX97642.1"/>
    <property type="molecule type" value="Genomic_DNA"/>
</dbReference>
<sequence length="131" mass="14546">MWNLTYPTLATTISPSSVSHSILYTFPSAEAFTATCSCTAVVTTQRDSPSDHLCQKDFRYKESVEAFVEPLALIPLLGHNGATKGIIHIELIATTKVSWTPHFYSKLLSVRFIGHLTYKVFNLNFSEQCGS</sequence>
<reference evidence="1 2" key="2">
    <citation type="journal article" date="2017" name="Front. Plant Sci.">
        <title>Gene Classification and Mining of Molecular Markers Useful in Red Clover (Trifolium pratense) Breeding.</title>
        <authorList>
            <person name="Istvanek J."/>
            <person name="Dluhosova J."/>
            <person name="Dluhos P."/>
            <person name="Patkova L."/>
            <person name="Nedelnik J."/>
            <person name="Repkova J."/>
        </authorList>
    </citation>
    <scope>NUCLEOTIDE SEQUENCE [LARGE SCALE GENOMIC DNA]</scope>
    <source>
        <strain evidence="2">cv. Tatra</strain>
        <tissue evidence="1">Young leaves</tissue>
    </source>
</reference>
<protein>
    <submittedName>
        <fullName evidence="1">Uncharacterized protein</fullName>
    </submittedName>
</protein>
<accession>A0A2K3N3P0</accession>
<proteinExistence type="predicted"/>
<dbReference type="AlphaFoldDB" id="A0A2K3N3P0"/>
<gene>
    <name evidence="1" type="ORF">L195_g020875</name>
</gene>
<organism evidence="1 2">
    <name type="scientific">Trifolium pratense</name>
    <name type="common">Red clover</name>
    <dbReference type="NCBI Taxonomy" id="57577"/>
    <lineage>
        <taxon>Eukaryota</taxon>
        <taxon>Viridiplantae</taxon>
        <taxon>Streptophyta</taxon>
        <taxon>Embryophyta</taxon>
        <taxon>Tracheophyta</taxon>
        <taxon>Spermatophyta</taxon>
        <taxon>Magnoliopsida</taxon>
        <taxon>eudicotyledons</taxon>
        <taxon>Gunneridae</taxon>
        <taxon>Pentapetalae</taxon>
        <taxon>rosids</taxon>
        <taxon>fabids</taxon>
        <taxon>Fabales</taxon>
        <taxon>Fabaceae</taxon>
        <taxon>Papilionoideae</taxon>
        <taxon>50 kb inversion clade</taxon>
        <taxon>NPAAA clade</taxon>
        <taxon>Hologalegina</taxon>
        <taxon>IRL clade</taxon>
        <taxon>Trifolieae</taxon>
        <taxon>Trifolium</taxon>
    </lineage>
</organism>
<dbReference type="Proteomes" id="UP000236291">
    <property type="component" value="Unassembled WGS sequence"/>
</dbReference>
<comment type="caution">
    <text evidence="1">The sequence shown here is derived from an EMBL/GenBank/DDBJ whole genome shotgun (WGS) entry which is preliminary data.</text>
</comment>
<name>A0A2K3N3P0_TRIPR</name>
<evidence type="ECO:0000313" key="2">
    <source>
        <dbReference type="Proteomes" id="UP000236291"/>
    </source>
</evidence>
<evidence type="ECO:0000313" key="1">
    <source>
        <dbReference type="EMBL" id="PNX97642.1"/>
    </source>
</evidence>
<reference evidence="1 2" key="1">
    <citation type="journal article" date="2014" name="Am. J. Bot.">
        <title>Genome assembly and annotation for red clover (Trifolium pratense; Fabaceae).</title>
        <authorList>
            <person name="Istvanek J."/>
            <person name="Jaros M."/>
            <person name="Krenek A."/>
            <person name="Repkova J."/>
        </authorList>
    </citation>
    <scope>NUCLEOTIDE SEQUENCE [LARGE SCALE GENOMIC DNA]</scope>
    <source>
        <strain evidence="2">cv. Tatra</strain>
        <tissue evidence="1">Young leaves</tissue>
    </source>
</reference>